<organism evidence="15 16">
    <name type="scientific">Acetobacter nitrogenifigens DSM 23921 = NBRC 105050</name>
    <dbReference type="NCBI Taxonomy" id="1120919"/>
    <lineage>
        <taxon>Bacteria</taxon>
        <taxon>Pseudomonadati</taxon>
        <taxon>Pseudomonadota</taxon>
        <taxon>Alphaproteobacteria</taxon>
        <taxon>Acetobacterales</taxon>
        <taxon>Acetobacteraceae</taxon>
        <taxon>Acetobacter</taxon>
    </lineage>
</organism>
<proteinExistence type="inferred from homology"/>
<gene>
    <name evidence="15" type="ORF">ANI02nite_09530</name>
</gene>
<feature type="domain" description="GspD-like N0" evidence="14">
    <location>
        <begin position="66"/>
        <end position="136"/>
    </location>
</feature>
<feature type="compositionally biased region" description="Low complexity" evidence="11">
    <location>
        <begin position="346"/>
        <end position="361"/>
    </location>
</feature>
<dbReference type="NCBIfam" id="TIGR02517">
    <property type="entry name" value="type_II_gspD"/>
    <property type="match status" value="1"/>
</dbReference>
<dbReference type="PRINTS" id="PR00811">
    <property type="entry name" value="BCTERIALGSPD"/>
</dbReference>
<keyword evidence="3 10" id="KW-0813">Transport</keyword>
<dbReference type="InterPro" id="IPR005644">
    <property type="entry name" value="NolW-like"/>
</dbReference>
<accession>A0A511X7Z5</accession>
<keyword evidence="7" id="KW-0653">Protein transport</keyword>
<dbReference type="Gene3D" id="3.30.1370.120">
    <property type="match status" value="2"/>
</dbReference>
<feature type="domain" description="Type II/III secretion system secretin-like" evidence="12">
    <location>
        <begin position="522"/>
        <end position="691"/>
    </location>
</feature>
<name>A0A511X7Z5_9PROT</name>
<evidence type="ECO:0000256" key="4">
    <source>
        <dbReference type="ARBA" id="ARBA00022452"/>
    </source>
</evidence>
<evidence type="ECO:0000256" key="5">
    <source>
        <dbReference type="ARBA" id="ARBA00022692"/>
    </source>
</evidence>
<evidence type="ECO:0000313" key="15">
    <source>
        <dbReference type="EMBL" id="GEN59069.1"/>
    </source>
</evidence>
<dbReference type="InterPro" id="IPR038591">
    <property type="entry name" value="NolW-like_sf"/>
</dbReference>
<evidence type="ECO:0000313" key="16">
    <source>
        <dbReference type="Proteomes" id="UP000321635"/>
    </source>
</evidence>
<keyword evidence="9" id="KW-0998">Cell outer membrane</keyword>
<feature type="domain" description="NolW-like" evidence="13">
    <location>
        <begin position="292"/>
        <end position="448"/>
    </location>
</feature>
<dbReference type="GO" id="GO:0009279">
    <property type="term" value="C:cell outer membrane"/>
    <property type="evidence" value="ECO:0007669"/>
    <property type="project" value="UniProtKB-SubCell"/>
</dbReference>
<evidence type="ECO:0000259" key="12">
    <source>
        <dbReference type="Pfam" id="PF00263"/>
    </source>
</evidence>
<evidence type="ECO:0000256" key="8">
    <source>
        <dbReference type="ARBA" id="ARBA00023136"/>
    </source>
</evidence>
<evidence type="ECO:0000256" key="9">
    <source>
        <dbReference type="ARBA" id="ARBA00023237"/>
    </source>
</evidence>
<evidence type="ECO:0000256" key="6">
    <source>
        <dbReference type="ARBA" id="ARBA00022729"/>
    </source>
</evidence>
<keyword evidence="16" id="KW-1185">Reference proteome</keyword>
<dbReference type="PRINTS" id="PR01032">
    <property type="entry name" value="PHAGEIV"/>
</dbReference>
<evidence type="ECO:0000259" key="14">
    <source>
        <dbReference type="Pfam" id="PF21305"/>
    </source>
</evidence>
<evidence type="ECO:0000256" key="10">
    <source>
        <dbReference type="RuleBase" id="RU004004"/>
    </source>
</evidence>
<dbReference type="InterPro" id="IPR050810">
    <property type="entry name" value="Bact_Secretion_Sys_Channel"/>
</dbReference>
<feature type="compositionally biased region" description="Polar residues" evidence="11">
    <location>
        <begin position="322"/>
        <end position="333"/>
    </location>
</feature>
<dbReference type="AlphaFoldDB" id="A0A511X7Z5"/>
<dbReference type="InterPro" id="IPR013356">
    <property type="entry name" value="T2SS_GspD"/>
</dbReference>
<evidence type="ECO:0000256" key="7">
    <source>
        <dbReference type="ARBA" id="ARBA00022927"/>
    </source>
</evidence>
<evidence type="ECO:0000256" key="3">
    <source>
        <dbReference type="ARBA" id="ARBA00022448"/>
    </source>
</evidence>
<sequence length="741" mass="76671">MLAGCVDQAPHPGALPAPRANNGATPRIDGAVGAQPPVRTGMVSYGRADGRTNGGVGGDSAGDITLNFADTDIRAVVDQVLGQLLHVNYLVDSSVHGSITLKTTTPVRQDQLLPVLRAALSGAGAALVFENGVYRVTAAGTPGGEQNDGETVVSLRYTSADALAKAVQPILHNGGHIVAAPSGNAVVVTGDPASRATLVELVHAFDTDVLSGQSYALFPATSGDAQELATALETALSSKKGQSMAERLRVVPMPRIEAVMVIAAQSSLIENARRVFSVIEAERRRTVRRWNVYYLQNGRANDIAYILQQAFTPNHVTATPSSKLNANNSNQFMSSVQSGGTGLGLGSSSASSGAQSSSLLGGSSGSTGMGQTLGSSGSDASGQNGQGSDSISNNPLLGGLGNSSDTRSADSEIRIIPDLQNNAVLVYGTASETETVSSMLRKVDIMPLQVRVDATVAEVTLNDTLQYGTQFFFKSGGINGILSTATQTLTSGNLATSELSSSFPGFVIGGHGAGGAPFVINALQEVTSVRVLSSPELMVVDNQQASLMVGDEVPYLTGSTTGVLTSNSTITNSISYQPTGVILQVTPHVSNGGVVTLDISQQVSSVASTTTSSGSGTINSPTFSQRMVTSRVVISDGQTVGLAGLISDKSNKGNQGIPWLKDVPILGLLGGTQTNTRERTELLVLITPHVIHNQTDAYALTADLREQLPRAAVLPHDLNVMPMTGSDNPQHRVLHSIGLND</sequence>
<dbReference type="PANTHER" id="PTHR30332">
    <property type="entry name" value="PROBABLE GENERAL SECRETION PATHWAY PROTEIN D"/>
    <property type="match status" value="1"/>
</dbReference>
<feature type="region of interest" description="Disordered" evidence="11">
    <location>
        <begin position="1"/>
        <end position="36"/>
    </location>
</feature>
<feature type="compositionally biased region" description="Low complexity" evidence="11">
    <location>
        <begin position="369"/>
        <end position="378"/>
    </location>
</feature>
<feature type="region of interest" description="Disordered" evidence="11">
    <location>
        <begin position="322"/>
        <end position="408"/>
    </location>
</feature>
<dbReference type="STRING" id="1120919.GCA_000429165_01713"/>
<keyword evidence="4" id="KW-1134">Transmembrane beta strand</keyword>
<dbReference type="InterPro" id="IPR049371">
    <property type="entry name" value="GspD-like_N0"/>
</dbReference>
<protein>
    <submittedName>
        <fullName evidence="15">Type II secretion system protein GspD</fullName>
    </submittedName>
</protein>
<reference evidence="15 16" key="1">
    <citation type="submission" date="2019-07" db="EMBL/GenBank/DDBJ databases">
        <title>Whole genome shotgun sequence of Acetobacter nitrogenifigens NBRC 105050.</title>
        <authorList>
            <person name="Hosoyama A."/>
            <person name="Uohara A."/>
            <person name="Ohji S."/>
            <person name="Ichikawa N."/>
        </authorList>
    </citation>
    <scope>NUCLEOTIDE SEQUENCE [LARGE SCALE GENOMIC DNA]</scope>
    <source>
        <strain evidence="15 16">NBRC 105050</strain>
    </source>
</reference>
<keyword evidence="8" id="KW-0472">Membrane</keyword>
<evidence type="ECO:0000259" key="13">
    <source>
        <dbReference type="Pfam" id="PF03958"/>
    </source>
</evidence>
<comment type="subcellular location">
    <subcellularLocation>
        <location evidence="1 10">Cell outer membrane</location>
    </subcellularLocation>
</comment>
<dbReference type="EMBL" id="BJYF01000005">
    <property type="protein sequence ID" value="GEN59069.1"/>
    <property type="molecule type" value="Genomic_DNA"/>
</dbReference>
<evidence type="ECO:0000256" key="1">
    <source>
        <dbReference type="ARBA" id="ARBA00004442"/>
    </source>
</evidence>
<dbReference type="GO" id="GO:0015628">
    <property type="term" value="P:protein secretion by the type II secretion system"/>
    <property type="evidence" value="ECO:0007669"/>
    <property type="project" value="InterPro"/>
</dbReference>
<feature type="compositionally biased region" description="Polar residues" evidence="11">
    <location>
        <begin position="379"/>
        <end position="395"/>
    </location>
</feature>
<dbReference type="Pfam" id="PF00263">
    <property type="entry name" value="Secretin"/>
    <property type="match status" value="1"/>
</dbReference>
<dbReference type="InterPro" id="IPR001775">
    <property type="entry name" value="GspD/PilQ"/>
</dbReference>
<comment type="similarity">
    <text evidence="2">Belongs to the bacterial secretin family. GSP D subfamily.</text>
</comment>
<dbReference type="GO" id="GO:0015627">
    <property type="term" value="C:type II protein secretion system complex"/>
    <property type="evidence" value="ECO:0007669"/>
    <property type="project" value="InterPro"/>
</dbReference>
<dbReference type="Pfam" id="PF03958">
    <property type="entry name" value="Secretin_N"/>
    <property type="match status" value="2"/>
</dbReference>
<dbReference type="Pfam" id="PF21305">
    <property type="entry name" value="type_II_gspD_N0"/>
    <property type="match status" value="1"/>
</dbReference>
<comment type="caution">
    <text evidence="15">The sequence shown here is derived from an EMBL/GenBank/DDBJ whole genome shotgun (WGS) entry which is preliminary data.</text>
</comment>
<dbReference type="Gene3D" id="3.55.50.30">
    <property type="match status" value="1"/>
</dbReference>
<keyword evidence="5" id="KW-0812">Transmembrane</keyword>
<evidence type="ECO:0000256" key="2">
    <source>
        <dbReference type="ARBA" id="ARBA00006980"/>
    </source>
</evidence>
<evidence type="ECO:0000256" key="11">
    <source>
        <dbReference type="SAM" id="MobiDB-lite"/>
    </source>
</evidence>
<dbReference type="InterPro" id="IPR004846">
    <property type="entry name" value="T2SS/T3SS_dom"/>
</dbReference>
<dbReference type="Proteomes" id="UP000321635">
    <property type="component" value="Unassembled WGS sequence"/>
</dbReference>
<feature type="domain" description="NolW-like" evidence="13">
    <location>
        <begin position="152"/>
        <end position="207"/>
    </location>
</feature>
<dbReference type="PANTHER" id="PTHR30332:SF25">
    <property type="entry name" value="SECRETIN XPSD"/>
    <property type="match status" value="1"/>
</dbReference>
<keyword evidence="6" id="KW-0732">Signal</keyword>